<dbReference type="GO" id="GO:0042742">
    <property type="term" value="P:defense response to bacterium"/>
    <property type="evidence" value="ECO:0007669"/>
    <property type="project" value="UniProtKB-KW"/>
</dbReference>
<accession>A0A073AWW1</accession>
<dbReference type="GO" id="GO:0016998">
    <property type="term" value="P:cell wall macromolecule catabolic process"/>
    <property type="evidence" value="ECO:0007669"/>
    <property type="project" value="InterPro"/>
</dbReference>
<dbReference type="SUPFAM" id="SSF51445">
    <property type="entry name" value="(Trans)glycosidases"/>
    <property type="match status" value="1"/>
</dbReference>
<evidence type="ECO:0000256" key="1">
    <source>
        <dbReference type="ARBA" id="ARBA00000632"/>
    </source>
</evidence>
<dbReference type="InterPro" id="IPR002053">
    <property type="entry name" value="Glyco_hydro_25"/>
</dbReference>
<dbReference type="STRING" id="28042.GU90_12995"/>
<dbReference type="eggNOG" id="COG3757">
    <property type="taxonomic scope" value="Bacteria"/>
</dbReference>
<dbReference type="InterPro" id="IPR017853">
    <property type="entry name" value="GH"/>
</dbReference>
<dbReference type="GO" id="GO:0003796">
    <property type="term" value="F:lysozyme activity"/>
    <property type="evidence" value="ECO:0007669"/>
    <property type="project" value="UniProtKB-EC"/>
</dbReference>
<evidence type="ECO:0000256" key="6">
    <source>
        <dbReference type="ARBA" id="ARBA00022529"/>
    </source>
</evidence>
<feature type="signal peptide" evidence="14">
    <location>
        <begin position="1"/>
        <end position="31"/>
    </location>
</feature>
<comment type="similarity">
    <text evidence="3 12">Belongs to the glycosyl hydrolase 25 family.</text>
</comment>
<dbReference type="GO" id="GO:0009253">
    <property type="term" value="P:peptidoglycan catabolic process"/>
    <property type="evidence" value="ECO:0007669"/>
    <property type="project" value="InterPro"/>
</dbReference>
<evidence type="ECO:0000256" key="4">
    <source>
        <dbReference type="ARBA" id="ARBA00012732"/>
    </source>
</evidence>
<organism evidence="15 16">
    <name type="scientific">Saccharopolyspora rectivirgula</name>
    <dbReference type="NCBI Taxonomy" id="28042"/>
    <lineage>
        <taxon>Bacteria</taxon>
        <taxon>Bacillati</taxon>
        <taxon>Actinomycetota</taxon>
        <taxon>Actinomycetes</taxon>
        <taxon>Pseudonocardiales</taxon>
        <taxon>Pseudonocardiaceae</taxon>
        <taxon>Saccharopolyspora</taxon>
    </lineage>
</organism>
<reference evidence="15 16" key="1">
    <citation type="submission" date="2014-06" db="EMBL/GenBank/DDBJ databases">
        <title>Saccharopolyspora rectivirgula DSM-43113 Genome sequencing.</title>
        <authorList>
            <person name="Barrera C."/>
            <person name="Millon L."/>
            <person name="Rognon B."/>
            <person name="Zaugg C."/>
            <person name="Monod M."/>
        </authorList>
    </citation>
    <scope>NUCLEOTIDE SEQUENCE [LARGE SCALE GENOMIC DNA]</scope>
    <source>
        <strain evidence="15 16">DSM 43113</strain>
    </source>
</reference>
<dbReference type="CDD" id="cd06412">
    <property type="entry name" value="GH25_CH-type"/>
    <property type="match status" value="1"/>
</dbReference>
<evidence type="ECO:0000256" key="14">
    <source>
        <dbReference type="SAM" id="SignalP"/>
    </source>
</evidence>
<dbReference type="PANTHER" id="PTHR34135:SF2">
    <property type="entry name" value="LYSOZYME"/>
    <property type="match status" value="1"/>
</dbReference>
<dbReference type="GO" id="GO:0031640">
    <property type="term" value="P:killing of cells of another organism"/>
    <property type="evidence" value="ECO:0007669"/>
    <property type="project" value="UniProtKB-KW"/>
</dbReference>
<evidence type="ECO:0000256" key="13">
    <source>
        <dbReference type="SAM" id="MobiDB-lite"/>
    </source>
</evidence>
<keyword evidence="14" id="KW-0732">Signal</keyword>
<keyword evidence="7" id="KW-0081">Bacteriolytic enzyme</keyword>
<protein>
    <recommendedName>
        <fullName evidence="4 12">Lysozyme</fullName>
        <ecNumber evidence="4 12">3.2.1.17</ecNumber>
    </recommendedName>
</protein>
<evidence type="ECO:0000256" key="3">
    <source>
        <dbReference type="ARBA" id="ARBA00010646"/>
    </source>
</evidence>
<dbReference type="GO" id="GO:0016052">
    <property type="term" value="P:carbohydrate catabolic process"/>
    <property type="evidence" value="ECO:0007669"/>
    <property type="project" value="TreeGrafter"/>
</dbReference>
<feature type="chain" id="PRO_5001686899" description="Lysozyme" evidence="14">
    <location>
        <begin position="32"/>
        <end position="278"/>
    </location>
</feature>
<evidence type="ECO:0000256" key="7">
    <source>
        <dbReference type="ARBA" id="ARBA00022638"/>
    </source>
</evidence>
<evidence type="ECO:0000313" key="16">
    <source>
        <dbReference type="Proteomes" id="UP000031419"/>
    </source>
</evidence>
<keyword evidence="5" id="KW-0964">Secreted</keyword>
<dbReference type="InterPro" id="IPR018077">
    <property type="entry name" value="Glyco_hydro_fam25_subgr"/>
</dbReference>
<comment type="function">
    <text evidence="11">This enzyme has both lysozyme (acetylmuramidase) and diacetylmuramidase activities.</text>
</comment>
<evidence type="ECO:0000256" key="9">
    <source>
        <dbReference type="ARBA" id="ARBA00023157"/>
    </source>
</evidence>
<dbReference type="Proteomes" id="UP000031419">
    <property type="component" value="Unassembled WGS sequence"/>
</dbReference>
<dbReference type="SMART" id="SM00641">
    <property type="entry name" value="Glyco_25"/>
    <property type="match status" value="1"/>
</dbReference>
<evidence type="ECO:0000256" key="2">
    <source>
        <dbReference type="ARBA" id="ARBA00004613"/>
    </source>
</evidence>
<proteinExistence type="inferred from homology"/>
<keyword evidence="8 12" id="KW-0378">Hydrolase</keyword>
<keyword evidence="6" id="KW-0929">Antimicrobial</keyword>
<keyword evidence="16" id="KW-1185">Reference proteome</keyword>
<evidence type="ECO:0000313" key="15">
    <source>
        <dbReference type="EMBL" id="KEI43890.1"/>
    </source>
</evidence>
<sequence length="278" mass="30499">MHRVPAWRLLVAIVATVLAGVLVTAPAAAHAAAPQPHHDAPPLDPNDPHGAWAGYSLRGQSGPAQPRGVPAESVAGMDVSGHQGDVDWQAAYQAGARFAYVKATEGTDFRNSHFAQQYNGSYEVGMIRGAYHFALPDRSTGAEQAKFFAANGGGWSADGRTLPGVLDIEHNPYGEQCYGLNPQQMTGWIEDFSHTYHRITGRYPVIYTTTQWWNTCTGGADVAERNPLWVARYNDFVGELPGRWQQHTFWQYSDSGRFPGCQDVFNGSYEQLKRFAAA</sequence>
<evidence type="ECO:0000256" key="12">
    <source>
        <dbReference type="RuleBase" id="RU361176"/>
    </source>
</evidence>
<dbReference type="GO" id="GO:0005576">
    <property type="term" value="C:extracellular region"/>
    <property type="evidence" value="ECO:0007669"/>
    <property type="project" value="UniProtKB-SubCell"/>
</dbReference>
<evidence type="ECO:0000256" key="11">
    <source>
        <dbReference type="ARBA" id="ARBA00055588"/>
    </source>
</evidence>
<dbReference type="AlphaFoldDB" id="A0A073AWW1"/>
<comment type="subcellular location">
    <subcellularLocation>
        <location evidence="2">Secreted</location>
    </subcellularLocation>
</comment>
<evidence type="ECO:0000256" key="8">
    <source>
        <dbReference type="ARBA" id="ARBA00022801"/>
    </source>
</evidence>
<dbReference type="Gene3D" id="3.20.20.80">
    <property type="entry name" value="Glycosidases"/>
    <property type="match status" value="1"/>
</dbReference>
<dbReference type="FunFam" id="3.20.20.80:FF:000060">
    <property type="entry name" value="Lysozyme M1"/>
    <property type="match status" value="1"/>
</dbReference>
<dbReference type="PANTHER" id="PTHR34135">
    <property type="entry name" value="LYSOZYME"/>
    <property type="match status" value="1"/>
</dbReference>
<keyword evidence="9" id="KW-1015">Disulfide bond</keyword>
<name>A0A073AWW1_9PSEU</name>
<keyword evidence="10 12" id="KW-0326">Glycosidase</keyword>
<feature type="region of interest" description="Disordered" evidence="13">
    <location>
        <begin position="33"/>
        <end position="80"/>
    </location>
</feature>
<gene>
    <name evidence="15" type="ORF">GU90_12995</name>
</gene>
<dbReference type="Pfam" id="PF01183">
    <property type="entry name" value="Glyco_hydro_25"/>
    <property type="match status" value="1"/>
</dbReference>
<dbReference type="InterPro" id="IPR008270">
    <property type="entry name" value="Glyco_hydro_25_AS"/>
</dbReference>
<dbReference type="EC" id="3.2.1.17" evidence="4 12"/>
<evidence type="ECO:0000256" key="5">
    <source>
        <dbReference type="ARBA" id="ARBA00022525"/>
    </source>
</evidence>
<dbReference type="PROSITE" id="PS00953">
    <property type="entry name" value="GLYCOSYL_HYDROL_F25_1"/>
    <property type="match status" value="1"/>
</dbReference>
<comment type="caution">
    <text evidence="15">The sequence shown here is derived from an EMBL/GenBank/DDBJ whole genome shotgun (WGS) entry which is preliminary data.</text>
</comment>
<dbReference type="EMBL" id="JNVU01000031">
    <property type="protein sequence ID" value="KEI43890.1"/>
    <property type="molecule type" value="Genomic_DNA"/>
</dbReference>
<comment type="catalytic activity">
    <reaction evidence="1 12">
        <text>Hydrolysis of (1-&gt;4)-beta-linkages between N-acetylmuramic acid and N-acetyl-D-glucosamine residues in a peptidoglycan and between N-acetyl-D-glucosamine residues in chitodextrins.</text>
        <dbReference type="EC" id="3.2.1.17"/>
    </reaction>
</comment>
<dbReference type="PROSITE" id="PS51904">
    <property type="entry name" value="GLYCOSYL_HYDROL_F25_2"/>
    <property type="match status" value="1"/>
</dbReference>
<evidence type="ECO:0000256" key="10">
    <source>
        <dbReference type="ARBA" id="ARBA00023295"/>
    </source>
</evidence>